<evidence type="ECO:0000313" key="3">
    <source>
        <dbReference type="Proteomes" id="UP000765509"/>
    </source>
</evidence>
<dbReference type="EMBL" id="AVOT02000336">
    <property type="protein sequence ID" value="MBW0462360.1"/>
    <property type="molecule type" value="Genomic_DNA"/>
</dbReference>
<keyword evidence="3" id="KW-1185">Reference proteome</keyword>
<reference evidence="2" key="1">
    <citation type="submission" date="2021-03" db="EMBL/GenBank/DDBJ databases">
        <title>Draft genome sequence of rust myrtle Austropuccinia psidii MF-1, a brazilian biotype.</title>
        <authorList>
            <person name="Quecine M.C."/>
            <person name="Pachon D.M.R."/>
            <person name="Bonatelli M.L."/>
            <person name="Correr F.H."/>
            <person name="Franceschini L.M."/>
            <person name="Leite T.F."/>
            <person name="Margarido G.R.A."/>
            <person name="Almeida C.A."/>
            <person name="Ferrarezi J.A."/>
            <person name="Labate C.A."/>
        </authorList>
    </citation>
    <scope>NUCLEOTIDE SEQUENCE</scope>
    <source>
        <strain evidence="2">MF-1</strain>
    </source>
</reference>
<comment type="caution">
    <text evidence="2">The sequence shown here is derived from an EMBL/GenBank/DDBJ whole genome shotgun (WGS) entry which is preliminary data.</text>
</comment>
<evidence type="ECO:0000313" key="2">
    <source>
        <dbReference type="EMBL" id="MBW0462360.1"/>
    </source>
</evidence>
<gene>
    <name evidence="2" type="ORF">O181_002075</name>
</gene>
<feature type="region of interest" description="Disordered" evidence="1">
    <location>
        <begin position="95"/>
        <end position="122"/>
    </location>
</feature>
<sequence>MLYIPHRLTKLAQDHFFGPMDPLKPQKIWVQGDSNSPHRSWTVEMKKSTKAQNGPRPRNFKNGHRYGKDPKAPISLEMGLKDISSRRMGTRPLLGIMERKNDNDEGKKGPQDQFSQFLMRYK</sequence>
<evidence type="ECO:0000256" key="1">
    <source>
        <dbReference type="SAM" id="MobiDB-lite"/>
    </source>
</evidence>
<dbReference type="AlphaFoldDB" id="A0A9Q3BCC4"/>
<name>A0A9Q3BCC4_9BASI</name>
<feature type="compositionally biased region" description="Basic and acidic residues" evidence="1">
    <location>
        <begin position="97"/>
        <end position="110"/>
    </location>
</feature>
<organism evidence="2 3">
    <name type="scientific">Austropuccinia psidii MF-1</name>
    <dbReference type="NCBI Taxonomy" id="1389203"/>
    <lineage>
        <taxon>Eukaryota</taxon>
        <taxon>Fungi</taxon>
        <taxon>Dikarya</taxon>
        <taxon>Basidiomycota</taxon>
        <taxon>Pucciniomycotina</taxon>
        <taxon>Pucciniomycetes</taxon>
        <taxon>Pucciniales</taxon>
        <taxon>Sphaerophragmiaceae</taxon>
        <taxon>Austropuccinia</taxon>
    </lineage>
</organism>
<accession>A0A9Q3BCC4</accession>
<proteinExistence type="predicted"/>
<protein>
    <submittedName>
        <fullName evidence="2">Uncharacterized protein</fullName>
    </submittedName>
</protein>
<dbReference type="Proteomes" id="UP000765509">
    <property type="component" value="Unassembled WGS sequence"/>
</dbReference>
<feature type="region of interest" description="Disordered" evidence="1">
    <location>
        <begin position="45"/>
        <end position="83"/>
    </location>
</feature>